<dbReference type="InterPro" id="IPR033248">
    <property type="entry name" value="Transketolase_C"/>
</dbReference>
<dbReference type="Pfam" id="PF02780">
    <property type="entry name" value="Transketolase_C"/>
    <property type="match status" value="1"/>
</dbReference>
<evidence type="ECO:0000256" key="3">
    <source>
        <dbReference type="ARBA" id="ARBA00023052"/>
    </source>
</evidence>
<dbReference type="SUPFAM" id="SSF52518">
    <property type="entry name" value="Thiamin diphosphate-binding fold (THDP-binding)"/>
    <property type="match status" value="1"/>
</dbReference>
<dbReference type="InterPro" id="IPR005475">
    <property type="entry name" value="Transketolase-like_Pyr-bd"/>
</dbReference>
<dbReference type="Proteomes" id="UP000184389">
    <property type="component" value="Unassembled WGS sequence"/>
</dbReference>
<dbReference type="CDD" id="cd07033">
    <property type="entry name" value="TPP_PYR_DXS_TK_like"/>
    <property type="match status" value="1"/>
</dbReference>
<keyword evidence="3" id="KW-0786">Thiamine pyrophosphate</keyword>
<dbReference type="InterPro" id="IPR009014">
    <property type="entry name" value="Transketo_C/PFOR_II"/>
</dbReference>
<organism evidence="5 6">
    <name type="scientific">Sporanaerobacter acetigenes DSM 13106</name>
    <dbReference type="NCBI Taxonomy" id="1123281"/>
    <lineage>
        <taxon>Bacteria</taxon>
        <taxon>Bacillati</taxon>
        <taxon>Bacillota</taxon>
        <taxon>Tissierellia</taxon>
        <taxon>Tissierellales</taxon>
        <taxon>Sporanaerobacteraceae</taxon>
        <taxon>Sporanaerobacter</taxon>
    </lineage>
</organism>
<protein>
    <submittedName>
        <fullName evidence="5">Transketolase</fullName>
    </submittedName>
</protein>
<dbReference type="SUPFAM" id="SSF52922">
    <property type="entry name" value="TK C-terminal domain-like"/>
    <property type="match status" value="1"/>
</dbReference>
<dbReference type="STRING" id="1123281.SAMN02745180_02869"/>
<dbReference type="EMBL" id="FQXR01000025">
    <property type="protein sequence ID" value="SHI20679.1"/>
    <property type="molecule type" value="Genomic_DNA"/>
</dbReference>
<evidence type="ECO:0000259" key="4">
    <source>
        <dbReference type="SMART" id="SM00861"/>
    </source>
</evidence>
<proteinExistence type="inferred from homology"/>
<dbReference type="Gene3D" id="3.40.50.970">
    <property type="match status" value="1"/>
</dbReference>
<dbReference type="RefSeq" id="WP_072745456.1">
    <property type="nucleotide sequence ID" value="NZ_FQXR01000025.1"/>
</dbReference>
<gene>
    <name evidence="5" type="ORF">SAMN02745180_02869</name>
</gene>
<dbReference type="OrthoDB" id="8732661at2"/>
<dbReference type="SMART" id="SM00861">
    <property type="entry name" value="Transket_pyr"/>
    <property type="match status" value="1"/>
</dbReference>
<dbReference type="InterPro" id="IPR051157">
    <property type="entry name" value="PDH/Transketolase"/>
</dbReference>
<evidence type="ECO:0000256" key="2">
    <source>
        <dbReference type="ARBA" id="ARBA00007131"/>
    </source>
</evidence>
<evidence type="ECO:0000313" key="5">
    <source>
        <dbReference type="EMBL" id="SHI20679.1"/>
    </source>
</evidence>
<evidence type="ECO:0000313" key="6">
    <source>
        <dbReference type="Proteomes" id="UP000184389"/>
    </source>
</evidence>
<dbReference type="Gene3D" id="3.40.50.920">
    <property type="match status" value="1"/>
</dbReference>
<dbReference type="FunFam" id="3.40.50.970:FF:000129">
    <property type="entry name" value="Transketolase"/>
    <property type="match status" value="1"/>
</dbReference>
<evidence type="ECO:0000256" key="1">
    <source>
        <dbReference type="ARBA" id="ARBA00001964"/>
    </source>
</evidence>
<sequence>MGQNISTNNLYGNALVDIGKKYKKLIVMDADISRASYTCLFKDSFQNRFINVGIAEQNMISIAAGLASMGYILIVNSLAKFISTRSLDQIINSVAYPNLNVNIVGIYSGLSIGKDGATHQCLEDIAIMRAIPNMTVICPGYNDEIETLLEQCIRIDGPVYIRLCEGLGKMTCSKEKLAIGKGIKITSGNDLTIVTTGVMTSIVYRALEEAELISKVELIYLHTLKPIDKYIIIESAEKNKKVLTFEDHNLLGGLGSIVSDILSERKDIIVKKYGINDSFGCSGTFLELIKKFSLSKEDIIDIIKRELLTE</sequence>
<dbReference type="AlphaFoldDB" id="A0A1M5Z8V9"/>
<dbReference type="Pfam" id="PF02779">
    <property type="entry name" value="Transket_pyr"/>
    <property type="match status" value="1"/>
</dbReference>
<feature type="domain" description="Transketolase-like pyrimidine-binding" evidence="4">
    <location>
        <begin position="5"/>
        <end position="171"/>
    </location>
</feature>
<name>A0A1M5Z8V9_9FIRM</name>
<dbReference type="PANTHER" id="PTHR43825:SF1">
    <property type="entry name" value="TRANSKETOLASE-LIKE PYRIMIDINE-BINDING DOMAIN-CONTAINING PROTEIN"/>
    <property type="match status" value="1"/>
</dbReference>
<comment type="similarity">
    <text evidence="2">Belongs to the transketolase family.</text>
</comment>
<keyword evidence="6" id="KW-1185">Reference proteome</keyword>
<reference evidence="5 6" key="1">
    <citation type="submission" date="2016-11" db="EMBL/GenBank/DDBJ databases">
        <authorList>
            <person name="Jaros S."/>
            <person name="Januszkiewicz K."/>
            <person name="Wedrychowicz H."/>
        </authorList>
    </citation>
    <scope>NUCLEOTIDE SEQUENCE [LARGE SCALE GENOMIC DNA]</scope>
    <source>
        <strain evidence="5 6">DSM 13106</strain>
    </source>
</reference>
<dbReference type="InterPro" id="IPR029061">
    <property type="entry name" value="THDP-binding"/>
</dbReference>
<dbReference type="PANTHER" id="PTHR43825">
    <property type="entry name" value="PYRUVATE DEHYDROGENASE E1 COMPONENT"/>
    <property type="match status" value="1"/>
</dbReference>
<accession>A0A1M5Z8V9</accession>
<comment type="cofactor">
    <cofactor evidence="1">
        <name>thiamine diphosphate</name>
        <dbReference type="ChEBI" id="CHEBI:58937"/>
    </cofactor>
</comment>